<protein>
    <submittedName>
        <fullName evidence="2">Uncharacterized protein</fullName>
    </submittedName>
</protein>
<accession>A0A1I6FVL4</accession>
<dbReference type="AlphaFoldDB" id="A0A1I6FVL4"/>
<evidence type="ECO:0000313" key="2">
    <source>
        <dbReference type="EMBL" id="SFR33992.1"/>
    </source>
</evidence>
<keyword evidence="1" id="KW-1133">Transmembrane helix</keyword>
<name>A0A1I6FVL4_9EURY</name>
<feature type="transmembrane region" description="Helical" evidence="1">
    <location>
        <begin position="90"/>
        <end position="116"/>
    </location>
</feature>
<keyword evidence="1" id="KW-0812">Transmembrane</keyword>
<reference evidence="3" key="1">
    <citation type="submission" date="2016-10" db="EMBL/GenBank/DDBJ databases">
        <authorList>
            <person name="Varghese N."/>
            <person name="Submissions S."/>
        </authorList>
    </citation>
    <scope>NUCLEOTIDE SEQUENCE [LARGE SCALE GENOMIC DNA]</scope>
    <source>
        <strain evidence="3">CGMCC 1.8711</strain>
    </source>
</reference>
<evidence type="ECO:0000313" key="3">
    <source>
        <dbReference type="Proteomes" id="UP000243250"/>
    </source>
</evidence>
<dbReference type="Proteomes" id="UP000243250">
    <property type="component" value="Unassembled WGS sequence"/>
</dbReference>
<keyword evidence="3" id="KW-1185">Reference proteome</keyword>
<gene>
    <name evidence="2" type="ORF">SAMN04488124_0389</name>
</gene>
<feature type="transmembrane region" description="Helical" evidence="1">
    <location>
        <begin position="46"/>
        <end position="69"/>
    </location>
</feature>
<keyword evidence="1" id="KW-0472">Membrane</keyword>
<dbReference type="RefSeq" id="WP_089876258.1">
    <property type="nucleotide sequence ID" value="NZ_FOYS01000001.1"/>
</dbReference>
<dbReference type="EMBL" id="FOYS01000001">
    <property type="protein sequence ID" value="SFR33992.1"/>
    <property type="molecule type" value="Genomic_DNA"/>
</dbReference>
<evidence type="ECO:0000256" key="1">
    <source>
        <dbReference type="SAM" id="Phobius"/>
    </source>
</evidence>
<dbReference type="STRING" id="555875.SAMN04488124_0389"/>
<feature type="transmembrane region" description="Helical" evidence="1">
    <location>
        <begin position="21"/>
        <end position="40"/>
    </location>
</feature>
<sequence length="117" mass="11780">MPSSSLGQPAQSGGHDRRRRVVYATFWGVFGVSFVALGIARGLTLLGLASGLVGVGGFVLTLYSLSAPARALPAPGVFSRRVAPDADGDSFGVAAAYALAVVLGALAVVLLAVLLLV</sequence>
<proteinExistence type="predicted"/>
<organism evidence="2 3">
    <name type="scientific">Halogeometricum limi</name>
    <dbReference type="NCBI Taxonomy" id="555875"/>
    <lineage>
        <taxon>Archaea</taxon>
        <taxon>Methanobacteriati</taxon>
        <taxon>Methanobacteriota</taxon>
        <taxon>Stenosarchaea group</taxon>
        <taxon>Halobacteria</taxon>
        <taxon>Halobacteriales</taxon>
        <taxon>Haloferacaceae</taxon>
        <taxon>Halogeometricum</taxon>
    </lineage>
</organism>